<evidence type="ECO:0000256" key="1">
    <source>
        <dbReference type="SAM" id="MobiDB-lite"/>
    </source>
</evidence>
<evidence type="ECO:0000313" key="2">
    <source>
        <dbReference type="EMBL" id="QHS93730.1"/>
    </source>
</evidence>
<proteinExistence type="predicted"/>
<dbReference type="AlphaFoldDB" id="A0A6C0BNW2"/>
<feature type="compositionally biased region" description="Basic residues" evidence="1">
    <location>
        <begin position="40"/>
        <end position="51"/>
    </location>
</feature>
<organism evidence="2">
    <name type="scientific">viral metagenome</name>
    <dbReference type="NCBI Taxonomy" id="1070528"/>
    <lineage>
        <taxon>unclassified sequences</taxon>
        <taxon>metagenomes</taxon>
        <taxon>organismal metagenomes</taxon>
    </lineage>
</organism>
<feature type="compositionally biased region" description="Basic residues" evidence="1">
    <location>
        <begin position="1"/>
        <end position="22"/>
    </location>
</feature>
<protein>
    <submittedName>
        <fullName evidence="2">Uncharacterized protein</fullName>
    </submittedName>
</protein>
<name>A0A6C0BNW2_9ZZZZ</name>
<feature type="region of interest" description="Disordered" evidence="1">
    <location>
        <begin position="1"/>
        <end position="97"/>
    </location>
</feature>
<reference evidence="2" key="1">
    <citation type="journal article" date="2020" name="Nature">
        <title>Giant virus diversity and host interactions through global metagenomics.</title>
        <authorList>
            <person name="Schulz F."/>
            <person name="Roux S."/>
            <person name="Paez-Espino D."/>
            <person name="Jungbluth S."/>
            <person name="Walsh D.A."/>
            <person name="Denef V.J."/>
            <person name="McMahon K.D."/>
            <person name="Konstantinidis K.T."/>
            <person name="Eloe-Fadrosh E.A."/>
            <person name="Kyrpides N.C."/>
            <person name="Woyke T."/>
        </authorList>
    </citation>
    <scope>NUCLEOTIDE SEQUENCE</scope>
    <source>
        <strain evidence="2">GVMAG-M-3300018080-19</strain>
    </source>
</reference>
<dbReference type="EMBL" id="MN739209">
    <property type="protein sequence ID" value="QHS93730.1"/>
    <property type="molecule type" value="Genomic_DNA"/>
</dbReference>
<sequence>MPCRHHKPKRKKAKLRRGKSLGRPRVLAHVPNRSPGAKGYIKRKISRRRPAPVRTVAPPSNSREPRPAPVRTVAPPSKSREPRPAPVTSSLRPAPEQQPLRAVVKGARVFRFNCPNCDGLIEVEHINCGIFRHGIRQVTGQQLNPHASKKECEAEPIFGCGKPFRFDPMRGAEKCDYI</sequence>
<accession>A0A6C0BNW2</accession>